<dbReference type="OrthoDB" id="1143019at2"/>
<dbReference type="InterPro" id="IPR022134">
    <property type="entry name" value="DUF3667"/>
</dbReference>
<dbReference type="EMBL" id="VSKL01000002">
    <property type="protein sequence ID" value="TYB73510.1"/>
    <property type="molecule type" value="Genomic_DNA"/>
</dbReference>
<feature type="transmembrane region" description="Helical" evidence="1">
    <location>
        <begin position="248"/>
        <end position="267"/>
    </location>
</feature>
<feature type="transmembrane region" description="Helical" evidence="1">
    <location>
        <begin position="335"/>
        <end position="363"/>
    </location>
</feature>
<evidence type="ECO:0000313" key="3">
    <source>
        <dbReference type="Proteomes" id="UP000324358"/>
    </source>
</evidence>
<accession>A0A5D0QWF0</accession>
<evidence type="ECO:0000313" key="2">
    <source>
        <dbReference type="EMBL" id="TYB73510.1"/>
    </source>
</evidence>
<feature type="transmembrane region" description="Helical" evidence="1">
    <location>
        <begin position="279"/>
        <end position="300"/>
    </location>
</feature>
<organism evidence="2 3">
    <name type="scientific">Bizionia algoritergicola</name>
    <dbReference type="NCBI Taxonomy" id="291187"/>
    <lineage>
        <taxon>Bacteria</taxon>
        <taxon>Pseudomonadati</taxon>
        <taxon>Bacteroidota</taxon>
        <taxon>Flavobacteriia</taxon>
        <taxon>Flavobacteriales</taxon>
        <taxon>Flavobacteriaceae</taxon>
        <taxon>Bizionia</taxon>
    </lineage>
</organism>
<dbReference type="RefSeq" id="WP_066247707.1">
    <property type="nucleotide sequence ID" value="NZ_VSKL01000002.1"/>
</dbReference>
<comment type="caution">
    <text evidence="2">The sequence shown here is derived from an EMBL/GenBank/DDBJ whole genome shotgun (WGS) entry which is preliminary data.</text>
</comment>
<feature type="transmembrane region" description="Helical" evidence="1">
    <location>
        <begin position="306"/>
        <end position="323"/>
    </location>
</feature>
<evidence type="ECO:0000256" key="1">
    <source>
        <dbReference type="SAM" id="Phobius"/>
    </source>
</evidence>
<keyword evidence="1" id="KW-0812">Transmembrane</keyword>
<reference evidence="2 3" key="1">
    <citation type="submission" date="2019-08" db="EMBL/GenBank/DDBJ databases">
        <title>Genomes of Antarctic Bizionia species.</title>
        <authorList>
            <person name="Bowman J.P."/>
        </authorList>
    </citation>
    <scope>NUCLEOTIDE SEQUENCE [LARGE SCALE GENOMIC DNA]</scope>
    <source>
        <strain evidence="2 3">APA-1</strain>
    </source>
</reference>
<protein>
    <submittedName>
        <fullName evidence="2">DUF3667 domain-containing protein</fullName>
    </submittedName>
</protein>
<dbReference type="Pfam" id="PF12412">
    <property type="entry name" value="DUF3667"/>
    <property type="match status" value="1"/>
</dbReference>
<dbReference type="Proteomes" id="UP000324358">
    <property type="component" value="Unassembled WGS sequence"/>
</dbReference>
<gene>
    <name evidence="2" type="ORF">ES675_07595</name>
</gene>
<dbReference type="AlphaFoldDB" id="A0A5D0QWF0"/>
<keyword evidence="3" id="KW-1185">Reference proteome</keyword>
<keyword evidence="1" id="KW-0472">Membrane</keyword>
<feature type="transmembrane region" description="Helical" evidence="1">
    <location>
        <begin position="77"/>
        <end position="96"/>
    </location>
</feature>
<sequence>MAHNNHICKNCESLFNENFEFCPHCGQKRNDDLTLKVLFYNTISNYFSFDARFFKSFLPLLLKPGYLAKQFVLGKRLLYLHPAQMYLFIAIVFFFLNSFKVTNWTEKLDANLTKGFEKDVIYDSTTGDSIKDAMNLEKRLTKLKLDSVDRVEVRKALKNNQFITGMTDKEIDSIVQDKDFRAVEFSLGPIEKTLDSLIALDAPEEVIYKEMGRPDDAGTIKTRIYKQGLKFYKLKKAGGLFQTFFDTIPIAMFFVLPIFALILFLFYRKSGSYTHHLIFSFYYFSYLFTVFSLIIIVNFMVDIPDWIDWIIILSTFIYLVLAMKRFYNQSMVKSFFKACFTTILFSPVVVITGVVVLVFAFMFY</sequence>
<proteinExistence type="predicted"/>
<name>A0A5D0QWF0_9FLAO</name>
<keyword evidence="1" id="KW-1133">Transmembrane helix</keyword>